<dbReference type="Proteomes" id="UP000239917">
    <property type="component" value="Unassembled WGS sequence"/>
</dbReference>
<comment type="caution">
    <text evidence="1">The sequence shown here is derived from an EMBL/GenBank/DDBJ whole genome shotgun (WGS) entry which is preliminary data.</text>
</comment>
<gene>
    <name evidence="1" type="ORF">KEHDKFFH_18435</name>
</gene>
<proteinExistence type="predicted"/>
<sequence length="102" mass="12078">MSRKAFTIDRILYEILIESPNGVFTLSGLREEFSSRSNEKVMPPNRELFWMIFMQVYAMRSAKLVSRVERPEGGSLFLIGEQFRNHPFNVVDRLFVTRWFGR</sequence>
<protein>
    <submittedName>
        <fullName evidence="1">Uncharacterized protein</fullName>
    </submittedName>
</protein>
<evidence type="ECO:0000313" key="2">
    <source>
        <dbReference type="Proteomes" id="UP000239917"/>
    </source>
</evidence>
<reference evidence="1 2" key="1">
    <citation type="submission" date="2018-01" db="EMBL/GenBank/DDBJ databases">
        <title>Complete genome sequences of the type strains of Marinobacter flavimaris and Marinobacter maroccanus.</title>
        <authorList>
            <person name="Palau M."/>
            <person name="Boujida N."/>
            <person name="Manresa A."/>
            <person name="Minana-Galbis D."/>
        </authorList>
    </citation>
    <scope>NUCLEOTIDE SEQUENCE [LARGE SCALE GENOMIC DNA]</scope>
    <source>
        <strain evidence="1 2">N4</strain>
    </source>
</reference>
<evidence type="ECO:0000313" key="1">
    <source>
        <dbReference type="EMBL" id="PPI82610.1"/>
    </source>
</evidence>
<name>A0A2S5Z5G9_9GAMM</name>
<keyword evidence="2" id="KW-1185">Reference proteome</keyword>
<dbReference type="AlphaFoldDB" id="A0A2S5Z5G9"/>
<organism evidence="1 2">
    <name type="scientific">Marinobacter maroccanus</name>
    <dbReference type="NCBI Taxonomy" id="2055143"/>
    <lineage>
        <taxon>Bacteria</taxon>
        <taxon>Pseudomonadati</taxon>
        <taxon>Pseudomonadota</taxon>
        <taxon>Gammaproteobacteria</taxon>
        <taxon>Pseudomonadales</taxon>
        <taxon>Marinobacteraceae</taxon>
        <taxon>Marinobacter</taxon>
    </lineage>
</organism>
<dbReference type="EMBL" id="PSSX01000025">
    <property type="protein sequence ID" value="PPI82610.1"/>
    <property type="molecule type" value="Genomic_DNA"/>
</dbReference>
<accession>A0A2S5Z5G9</accession>